<dbReference type="Proteomes" id="UP000651977">
    <property type="component" value="Unassembled WGS sequence"/>
</dbReference>
<protein>
    <submittedName>
        <fullName evidence="2">Uncharacterized protein</fullName>
    </submittedName>
</protein>
<feature type="chain" id="PRO_5046535975" evidence="1">
    <location>
        <begin position="33"/>
        <end position="138"/>
    </location>
</feature>
<gene>
    <name evidence="2" type="ORF">GCM10007414_21280</name>
</gene>
<evidence type="ECO:0000256" key="1">
    <source>
        <dbReference type="SAM" id="SignalP"/>
    </source>
</evidence>
<feature type="signal peptide" evidence="1">
    <location>
        <begin position="1"/>
        <end position="32"/>
    </location>
</feature>
<name>A0ABQ1I240_9ALTE</name>
<accession>A0ABQ1I240</accession>
<comment type="caution">
    <text evidence="2">The sequence shown here is derived from an EMBL/GenBank/DDBJ whole genome shotgun (WGS) entry which is preliminary data.</text>
</comment>
<keyword evidence="1" id="KW-0732">Signal</keyword>
<organism evidence="2 3">
    <name type="scientific">Agarivorans gilvus</name>
    <dbReference type="NCBI Taxonomy" id="680279"/>
    <lineage>
        <taxon>Bacteria</taxon>
        <taxon>Pseudomonadati</taxon>
        <taxon>Pseudomonadota</taxon>
        <taxon>Gammaproteobacteria</taxon>
        <taxon>Alteromonadales</taxon>
        <taxon>Alteromonadaceae</taxon>
        <taxon>Agarivorans</taxon>
    </lineage>
</organism>
<evidence type="ECO:0000313" key="3">
    <source>
        <dbReference type="Proteomes" id="UP000651977"/>
    </source>
</evidence>
<reference evidence="3" key="1">
    <citation type="journal article" date="2019" name="Int. J. Syst. Evol. Microbiol.">
        <title>The Global Catalogue of Microorganisms (GCM) 10K type strain sequencing project: providing services to taxonomists for standard genome sequencing and annotation.</title>
        <authorList>
            <consortium name="The Broad Institute Genomics Platform"/>
            <consortium name="The Broad Institute Genome Sequencing Center for Infectious Disease"/>
            <person name="Wu L."/>
            <person name="Ma J."/>
        </authorList>
    </citation>
    <scope>NUCLEOTIDE SEQUENCE [LARGE SCALE GENOMIC DNA]</scope>
    <source>
        <strain evidence="3">CGMCC 1.10131</strain>
    </source>
</reference>
<evidence type="ECO:0000313" key="2">
    <source>
        <dbReference type="EMBL" id="GGB07643.1"/>
    </source>
</evidence>
<sequence length="138" mass="13507">MVNTNLITGKDIMKTWKSLLIASLAITSLHVAATESGQHFNQSAKHSALASSNGFKGSGQVAVSTATTPVMLVGGFSAAAGSTAAQSGAESGPVGASVVIPAASVGVTGSVAASSAEGIAKAVDAPIPFEIDDVIVIQ</sequence>
<dbReference type="EMBL" id="BMDY01000011">
    <property type="protein sequence ID" value="GGB07643.1"/>
    <property type="molecule type" value="Genomic_DNA"/>
</dbReference>
<keyword evidence="3" id="KW-1185">Reference proteome</keyword>
<proteinExistence type="predicted"/>